<dbReference type="Gene3D" id="3.60.21.10">
    <property type="match status" value="1"/>
</dbReference>
<dbReference type="CDD" id="cd07381">
    <property type="entry name" value="MPP_CapA"/>
    <property type="match status" value="1"/>
</dbReference>
<dbReference type="PANTHER" id="PTHR33393">
    <property type="entry name" value="POLYGLUTAMINE SYNTHESIS ACCESSORY PROTEIN RV0574C-RELATED"/>
    <property type="match status" value="1"/>
</dbReference>
<dbReference type="PANTHER" id="PTHR33393:SF13">
    <property type="entry name" value="PGA BIOSYNTHESIS PROTEIN CAPA"/>
    <property type="match status" value="1"/>
</dbReference>
<proteinExistence type="inferred from homology"/>
<dbReference type="AlphaFoldDB" id="A0A8J3ZNX4"/>
<dbReference type="InterPro" id="IPR019079">
    <property type="entry name" value="Capsule_synth_CapA"/>
</dbReference>
<dbReference type="InterPro" id="IPR029052">
    <property type="entry name" value="Metallo-depent_PP-like"/>
</dbReference>
<name>A0A8J3ZNX4_9ACTN</name>
<keyword evidence="5" id="KW-1185">Reference proteome</keyword>
<sequence length="346" mass="35456">MLVPLMCAAACTEPRRSVSPPASPPAVPSSSPSPVPSPSPSPFTLAVAGDVHFTGRTAPLLRDPATAIGPLAPVLQGADVAVLNLETAVTERGTPEPKEFHFRAPASAYAAVRAAGVDAVSLANNHVLDYGQVGLADTLDAAAAAGMPVFGAGRDARAAYAPWVTTVRGTRVAVLGFSQITTLAETWGARDDRPGVALSFDAARVRAAVAAARTQADVVVAFNHWGPEGDGCPSQRQKDFLAILVQSGVDIVLGAHAHVLQGVGWSGRTFVAYGMGNFVWYGTSRSTETGVLLLTIRGRDVLGWDLVPAAISATGQPVPLSGAAAERLEARFAGLRGCAGLTAAPG</sequence>
<comment type="caution">
    <text evidence="4">The sequence shown here is derived from an EMBL/GenBank/DDBJ whole genome shotgun (WGS) entry which is preliminary data.</text>
</comment>
<dbReference type="Pfam" id="PF09587">
    <property type="entry name" value="PGA_cap"/>
    <property type="match status" value="1"/>
</dbReference>
<feature type="compositionally biased region" description="Pro residues" evidence="2">
    <location>
        <begin position="21"/>
        <end position="41"/>
    </location>
</feature>
<gene>
    <name evidence="4" type="ORF">Voc01_026010</name>
</gene>
<dbReference type="InterPro" id="IPR052169">
    <property type="entry name" value="CW_Biosynth-Accessory"/>
</dbReference>
<evidence type="ECO:0000259" key="3">
    <source>
        <dbReference type="SMART" id="SM00854"/>
    </source>
</evidence>
<dbReference type="EMBL" id="BOPH01000029">
    <property type="protein sequence ID" value="GIJ67684.1"/>
    <property type="molecule type" value="Genomic_DNA"/>
</dbReference>
<feature type="domain" description="Capsule synthesis protein CapA" evidence="3">
    <location>
        <begin position="44"/>
        <end position="282"/>
    </location>
</feature>
<evidence type="ECO:0000256" key="1">
    <source>
        <dbReference type="ARBA" id="ARBA00005662"/>
    </source>
</evidence>
<reference evidence="4" key="1">
    <citation type="submission" date="2021-01" db="EMBL/GenBank/DDBJ databases">
        <title>Whole genome shotgun sequence of Virgisporangium ochraceum NBRC 16418.</title>
        <authorList>
            <person name="Komaki H."/>
            <person name="Tamura T."/>
        </authorList>
    </citation>
    <scope>NUCLEOTIDE SEQUENCE</scope>
    <source>
        <strain evidence="4">NBRC 16418</strain>
    </source>
</reference>
<evidence type="ECO:0000256" key="2">
    <source>
        <dbReference type="SAM" id="MobiDB-lite"/>
    </source>
</evidence>
<accession>A0A8J3ZNX4</accession>
<protein>
    <recommendedName>
        <fullName evidence="3">Capsule synthesis protein CapA domain-containing protein</fullName>
    </recommendedName>
</protein>
<evidence type="ECO:0000313" key="4">
    <source>
        <dbReference type="EMBL" id="GIJ67684.1"/>
    </source>
</evidence>
<dbReference type="Proteomes" id="UP000635606">
    <property type="component" value="Unassembled WGS sequence"/>
</dbReference>
<comment type="similarity">
    <text evidence="1">Belongs to the CapA family.</text>
</comment>
<organism evidence="4 5">
    <name type="scientific">Virgisporangium ochraceum</name>
    <dbReference type="NCBI Taxonomy" id="65505"/>
    <lineage>
        <taxon>Bacteria</taxon>
        <taxon>Bacillati</taxon>
        <taxon>Actinomycetota</taxon>
        <taxon>Actinomycetes</taxon>
        <taxon>Micromonosporales</taxon>
        <taxon>Micromonosporaceae</taxon>
        <taxon>Virgisporangium</taxon>
    </lineage>
</organism>
<evidence type="ECO:0000313" key="5">
    <source>
        <dbReference type="Proteomes" id="UP000635606"/>
    </source>
</evidence>
<feature type="region of interest" description="Disordered" evidence="2">
    <location>
        <begin position="13"/>
        <end position="41"/>
    </location>
</feature>
<dbReference type="SMART" id="SM00854">
    <property type="entry name" value="PGA_cap"/>
    <property type="match status" value="1"/>
</dbReference>
<dbReference type="SUPFAM" id="SSF56300">
    <property type="entry name" value="Metallo-dependent phosphatases"/>
    <property type="match status" value="1"/>
</dbReference>